<dbReference type="KEGG" id="kbs:EPA93_05840"/>
<dbReference type="InterPro" id="IPR005119">
    <property type="entry name" value="LysR_subst-bd"/>
</dbReference>
<dbReference type="InterPro" id="IPR000847">
    <property type="entry name" value="LysR_HTH_N"/>
</dbReference>
<proteinExistence type="inferred from homology"/>
<dbReference type="PROSITE" id="PS50931">
    <property type="entry name" value="HTH_LYSR"/>
    <property type="match status" value="1"/>
</dbReference>
<dbReference type="InterPro" id="IPR036390">
    <property type="entry name" value="WH_DNA-bd_sf"/>
</dbReference>
<accession>A0A4P6JKN7</accession>
<dbReference type="GO" id="GO:0003677">
    <property type="term" value="F:DNA binding"/>
    <property type="evidence" value="ECO:0007669"/>
    <property type="project" value="UniProtKB-KW"/>
</dbReference>
<dbReference type="PANTHER" id="PTHR30346">
    <property type="entry name" value="TRANSCRIPTIONAL DUAL REGULATOR HCAR-RELATED"/>
    <property type="match status" value="1"/>
</dbReference>
<sequence>MELRNLRHFMVVAEEMNFTRAAERLQIAQPALTRSIHNLEEELQVLLFDRSKRQIALTPAGQGFLKQAYLIFADVEAAIQIARQFDQGKLGYLAIGFTGAAIYSVLPQIVHTYQERFPEVEVVLHELSMREQVTALSEHRLDIGFAVAPSLVENLAYERLLECSMVVVLPETHPLASRARVALAELAKEPWIWFPRKLNPHYHDQNTRLCQQAGFEPRIVQETAHPHIMASLVAAGLGVAMMSAWTQSLKREGIVFKPLLEPSWSVDLQMMRRKQETSPLIAAFTSLAREISSKFHPDA</sequence>
<dbReference type="Gene3D" id="1.10.10.10">
    <property type="entry name" value="Winged helix-like DNA-binding domain superfamily/Winged helix DNA-binding domain"/>
    <property type="match status" value="1"/>
</dbReference>
<keyword evidence="7" id="KW-1185">Reference proteome</keyword>
<dbReference type="SUPFAM" id="SSF53850">
    <property type="entry name" value="Periplasmic binding protein-like II"/>
    <property type="match status" value="1"/>
</dbReference>
<organism evidence="6 7">
    <name type="scientific">Ktedonosporobacter rubrisoli</name>
    <dbReference type="NCBI Taxonomy" id="2509675"/>
    <lineage>
        <taxon>Bacteria</taxon>
        <taxon>Bacillati</taxon>
        <taxon>Chloroflexota</taxon>
        <taxon>Ktedonobacteria</taxon>
        <taxon>Ktedonobacterales</taxon>
        <taxon>Ktedonosporobacteraceae</taxon>
        <taxon>Ktedonosporobacter</taxon>
    </lineage>
</organism>
<keyword evidence="2" id="KW-0805">Transcription regulation</keyword>
<keyword evidence="3" id="KW-0238">DNA-binding</keyword>
<evidence type="ECO:0000256" key="1">
    <source>
        <dbReference type="ARBA" id="ARBA00009437"/>
    </source>
</evidence>
<evidence type="ECO:0000313" key="7">
    <source>
        <dbReference type="Proteomes" id="UP000290365"/>
    </source>
</evidence>
<feature type="domain" description="HTH lysR-type" evidence="5">
    <location>
        <begin position="1"/>
        <end position="58"/>
    </location>
</feature>
<evidence type="ECO:0000313" key="6">
    <source>
        <dbReference type="EMBL" id="QBD75550.1"/>
    </source>
</evidence>
<gene>
    <name evidence="6" type="ORF">EPA93_05840</name>
</gene>
<dbReference type="CDD" id="cd08414">
    <property type="entry name" value="PBP2_LTTR_aromatics_like"/>
    <property type="match status" value="1"/>
</dbReference>
<dbReference type="Proteomes" id="UP000290365">
    <property type="component" value="Chromosome"/>
</dbReference>
<dbReference type="PANTHER" id="PTHR30346:SF0">
    <property type="entry name" value="HCA OPERON TRANSCRIPTIONAL ACTIVATOR HCAR"/>
    <property type="match status" value="1"/>
</dbReference>
<dbReference type="Gene3D" id="3.40.190.10">
    <property type="entry name" value="Periplasmic binding protein-like II"/>
    <property type="match status" value="2"/>
</dbReference>
<evidence type="ECO:0000256" key="3">
    <source>
        <dbReference type="ARBA" id="ARBA00023125"/>
    </source>
</evidence>
<dbReference type="InterPro" id="IPR036388">
    <property type="entry name" value="WH-like_DNA-bd_sf"/>
</dbReference>
<keyword evidence="4" id="KW-0804">Transcription</keyword>
<dbReference type="OrthoDB" id="9803735at2"/>
<evidence type="ECO:0000256" key="2">
    <source>
        <dbReference type="ARBA" id="ARBA00023015"/>
    </source>
</evidence>
<dbReference type="Pfam" id="PF00126">
    <property type="entry name" value="HTH_1"/>
    <property type="match status" value="1"/>
</dbReference>
<protein>
    <submittedName>
        <fullName evidence="6">LysR family transcriptional regulator</fullName>
    </submittedName>
</protein>
<comment type="similarity">
    <text evidence="1">Belongs to the LysR transcriptional regulatory family.</text>
</comment>
<dbReference type="EMBL" id="CP035758">
    <property type="protein sequence ID" value="QBD75550.1"/>
    <property type="molecule type" value="Genomic_DNA"/>
</dbReference>
<evidence type="ECO:0000259" key="5">
    <source>
        <dbReference type="PROSITE" id="PS50931"/>
    </source>
</evidence>
<dbReference type="AlphaFoldDB" id="A0A4P6JKN7"/>
<dbReference type="GO" id="GO:0032993">
    <property type="term" value="C:protein-DNA complex"/>
    <property type="evidence" value="ECO:0007669"/>
    <property type="project" value="TreeGrafter"/>
</dbReference>
<dbReference type="SUPFAM" id="SSF46785">
    <property type="entry name" value="Winged helix' DNA-binding domain"/>
    <property type="match status" value="1"/>
</dbReference>
<dbReference type="PRINTS" id="PR00039">
    <property type="entry name" value="HTHLYSR"/>
</dbReference>
<name>A0A4P6JKN7_KTERU</name>
<dbReference type="Pfam" id="PF03466">
    <property type="entry name" value="LysR_substrate"/>
    <property type="match status" value="1"/>
</dbReference>
<evidence type="ECO:0000256" key="4">
    <source>
        <dbReference type="ARBA" id="ARBA00023163"/>
    </source>
</evidence>
<dbReference type="FunFam" id="1.10.10.10:FF:000001">
    <property type="entry name" value="LysR family transcriptional regulator"/>
    <property type="match status" value="1"/>
</dbReference>
<reference evidence="6 7" key="1">
    <citation type="submission" date="2019-01" db="EMBL/GenBank/DDBJ databases">
        <title>Ktedonosporobacter rubrisoli SCAWS-G2.</title>
        <authorList>
            <person name="Huang Y."/>
            <person name="Yan B."/>
        </authorList>
    </citation>
    <scope>NUCLEOTIDE SEQUENCE [LARGE SCALE GENOMIC DNA]</scope>
    <source>
        <strain evidence="6 7">SCAWS-G2</strain>
    </source>
</reference>
<dbReference type="RefSeq" id="WP_129886148.1">
    <property type="nucleotide sequence ID" value="NZ_CP035758.1"/>
</dbReference>
<dbReference type="GO" id="GO:0003700">
    <property type="term" value="F:DNA-binding transcription factor activity"/>
    <property type="evidence" value="ECO:0007669"/>
    <property type="project" value="InterPro"/>
</dbReference>